<dbReference type="STRING" id="1850246.LPB138_13985"/>
<dbReference type="Proteomes" id="UP000176050">
    <property type="component" value="Chromosome"/>
</dbReference>
<dbReference type="KEGG" id="lul:LPB138_13985"/>
<keyword evidence="2" id="KW-1185">Reference proteome</keyword>
<evidence type="ECO:0000313" key="2">
    <source>
        <dbReference type="Proteomes" id="UP000176050"/>
    </source>
</evidence>
<dbReference type="RefSeq" id="WP_070237883.1">
    <property type="nucleotide sequence ID" value="NZ_CP017478.1"/>
</dbReference>
<proteinExistence type="predicted"/>
<organism evidence="1 2">
    <name type="scientific">Urechidicola croceus</name>
    <dbReference type="NCBI Taxonomy" id="1850246"/>
    <lineage>
        <taxon>Bacteria</taxon>
        <taxon>Pseudomonadati</taxon>
        <taxon>Bacteroidota</taxon>
        <taxon>Flavobacteriia</taxon>
        <taxon>Flavobacteriales</taxon>
        <taxon>Flavobacteriaceae</taxon>
        <taxon>Urechidicola</taxon>
    </lineage>
</organism>
<reference evidence="1 2" key="1">
    <citation type="submission" date="2016-10" db="EMBL/GenBank/DDBJ databases">
        <title>Lutibacter sp. LPB0138, isolated from marine gastropod.</title>
        <authorList>
            <person name="Kim E."/>
            <person name="Yi H."/>
        </authorList>
    </citation>
    <scope>NUCLEOTIDE SEQUENCE [LARGE SCALE GENOMIC DNA]</scope>
    <source>
        <strain evidence="1 2">LPB0138</strain>
    </source>
</reference>
<name>A0A1D8PAW2_9FLAO</name>
<evidence type="ECO:0000313" key="1">
    <source>
        <dbReference type="EMBL" id="AOW21723.1"/>
    </source>
</evidence>
<dbReference type="EMBL" id="CP017478">
    <property type="protein sequence ID" value="AOW21723.1"/>
    <property type="molecule type" value="Genomic_DNA"/>
</dbReference>
<sequence>MNKLMPVDVLSSIKGAKPSEDVNKLFEVIKGANPNTSLTNNNTAVSLSQLREDIVIESSEVVKVIIKENFPLEKEGYLVVSQVIED</sequence>
<gene>
    <name evidence="1" type="ORF">LPB138_13985</name>
</gene>
<accession>A0A1D8PAW2</accession>
<dbReference type="AlphaFoldDB" id="A0A1D8PAW2"/>
<protein>
    <submittedName>
        <fullName evidence="1">Uncharacterized protein</fullName>
    </submittedName>
</protein>